<dbReference type="PANTHER" id="PTHR12891:SF0">
    <property type="entry name" value="MMS19 NUCLEOTIDE EXCISION REPAIR PROTEIN HOMOLOG"/>
    <property type="match status" value="1"/>
</dbReference>
<gene>
    <name evidence="8" type="ORF">D9756_002234</name>
</gene>
<dbReference type="PANTHER" id="PTHR12891">
    <property type="entry name" value="DNA REPAIR/TRANSCRIPTION PROTEIN MET18/MMS19"/>
    <property type="match status" value="1"/>
</dbReference>
<keyword evidence="4 5" id="KW-0539">Nucleus</keyword>
<dbReference type="InterPro" id="IPR011989">
    <property type="entry name" value="ARM-like"/>
</dbReference>
<dbReference type="InterPro" id="IPR024687">
    <property type="entry name" value="MMS19_C"/>
</dbReference>
<keyword evidence="5" id="KW-0227">DNA damage</keyword>
<feature type="domain" description="MMS19 C-terminal" evidence="6">
    <location>
        <begin position="553"/>
        <end position="1023"/>
    </location>
</feature>
<feature type="domain" description="MMS19 N-terminal" evidence="7">
    <location>
        <begin position="38"/>
        <end position="298"/>
    </location>
</feature>
<keyword evidence="3" id="KW-0677">Repeat</keyword>
<dbReference type="GO" id="GO:0006281">
    <property type="term" value="P:DNA repair"/>
    <property type="evidence" value="ECO:0007669"/>
    <property type="project" value="UniProtKB-UniRule"/>
</dbReference>
<comment type="subcellular location">
    <subcellularLocation>
        <location evidence="1 5">Nucleus</location>
    </subcellularLocation>
</comment>
<evidence type="ECO:0000259" key="7">
    <source>
        <dbReference type="Pfam" id="PF14500"/>
    </source>
</evidence>
<accession>A0A8H5GCE5</accession>
<evidence type="ECO:0000313" key="8">
    <source>
        <dbReference type="EMBL" id="KAF5362398.1"/>
    </source>
</evidence>
<evidence type="ECO:0000256" key="4">
    <source>
        <dbReference type="ARBA" id="ARBA00023242"/>
    </source>
</evidence>
<comment type="similarity">
    <text evidence="2 5">Belongs to the MET18/MMS19 family.</text>
</comment>
<dbReference type="GO" id="GO:0016226">
    <property type="term" value="P:iron-sulfur cluster assembly"/>
    <property type="evidence" value="ECO:0007669"/>
    <property type="project" value="UniProtKB-UniRule"/>
</dbReference>
<sequence length="1071" mass="118520">MENTERLIRTWIATEKDEDIRQISLEISADRTSLVNVVKGLGEYLTADEEDIRRKGVEFLSLVLASLAEDKINKQSTRVLSTFYCGKLEDSGTIIPALSGIQTLVKLPTCSALEVQSILRSMFVHVKPKTLVQSVRFVIFSILDSLVANHRDVLKAMGKEFLDGYVSLADGEKDPRNLIVAFAIARVILIEFDIHERIETLFNVTFCYFPITFRPPPNDPYGITTEDLRDALRGCLNATPYFGPLAIPVFLEKLLAGTRATKRDTLQTIGICLPVYGATLARAEARKLWNSLKLEIFQPTDSVNEEEALRTTQILVKTIYQTNGLSGDDADVQGLAREACEECIGILKEPEKSQAKPAAKILCAFMSTTPSIAKYTISQAVPHLVQLFHNPDEAGNRAPVLAVLSEFITAARDSLSKLSPHPVQAEYGMETEPTAPALTPYKDDVLGVLTVGLKAASSRRPALAGLQGMVATENLLTDEELGFIVHNVNQILEADPGELDDASDAVLDLLSAVAKVNPRPVEVQTLPLLFSSLPDSPPLRNAIPERVKILNALLALETLCVQAQLFETLVIRLTTKLDLICVPNASSLTPSPITEEEVELHAAYAHWVLTTLAKTLRKKVDREDPDVAKYIERLVPRIFNLFIFSALVVAENDGNEEKDRWRQRVSVATDPRLVKKAGEIVTLVVQVLPLTRQENYATLLYGALLEGNLESIAEGHQKIAADRRLLDTASTAQKDLLALFSAAILPLRKEVRPVVSEVNAFLDKVLWWCLTSAVSDFQRDAVFHLLASILNKRVDADRLDTFTNTLLSMFWDKEILDSSVALERRQHAIKAWTWVSKALLIRSHTLALQFTDKLFDAFDDGVIGWDAAKAIGDVVAIDNVLTKKHHAISRLLYAQKFVNHVLSRIIAGAKDSSKHRIQESRCQTASLVALTSLIKSIPKATYQHELPGLIPLLLRGLELPDTNIRSNVIDTFLAAAEGDSPESSLVASHAPTLVTLMLKNSNAAEMPSSKVRIHALKYLEKLPSIVRYDILHPSKPTVIKELAKAVDDPKRTVRKEAVDARTAWFRYHGST</sequence>
<evidence type="ECO:0000256" key="3">
    <source>
        <dbReference type="ARBA" id="ARBA00022737"/>
    </source>
</evidence>
<dbReference type="Gene3D" id="1.25.10.10">
    <property type="entry name" value="Leucine-rich Repeat Variant"/>
    <property type="match status" value="2"/>
</dbReference>
<proteinExistence type="inferred from homology"/>
<dbReference type="SUPFAM" id="SSF48371">
    <property type="entry name" value="ARM repeat"/>
    <property type="match status" value="2"/>
</dbReference>
<dbReference type="Proteomes" id="UP000559027">
    <property type="component" value="Unassembled WGS sequence"/>
</dbReference>
<dbReference type="GO" id="GO:0005634">
    <property type="term" value="C:nucleus"/>
    <property type="evidence" value="ECO:0007669"/>
    <property type="project" value="UniProtKB-SubCell"/>
</dbReference>
<dbReference type="GO" id="GO:0051604">
    <property type="term" value="P:protein maturation"/>
    <property type="evidence" value="ECO:0007669"/>
    <property type="project" value="UniProtKB-UniRule"/>
</dbReference>
<dbReference type="Pfam" id="PF12460">
    <property type="entry name" value="MMS19_C"/>
    <property type="match status" value="1"/>
</dbReference>
<evidence type="ECO:0000313" key="9">
    <source>
        <dbReference type="Proteomes" id="UP000559027"/>
    </source>
</evidence>
<comment type="caution">
    <text evidence="8">The sequence shown here is derived from an EMBL/GenBank/DDBJ whole genome shotgun (WGS) entry which is preliminary data.</text>
</comment>
<protein>
    <recommendedName>
        <fullName evidence="5">MMS19 nucleotide excision repair protein</fullName>
    </recommendedName>
</protein>
<evidence type="ECO:0000259" key="6">
    <source>
        <dbReference type="Pfam" id="PF12460"/>
    </source>
</evidence>
<comment type="function">
    <text evidence="5">Key component of the cytosolic iron-sulfur protein assembly (CIA) complex, a multiprotein complex that mediates the incorporation of iron-sulfur cluster into apoproteins specifically involved in DNA metabolism and genomic integrity. In the CIA complex, MMS19 acts as an adapter between early-acting CIA components and a subset of cellular target iron-sulfur proteins.</text>
</comment>
<dbReference type="Pfam" id="PF14500">
    <property type="entry name" value="MMS19_N"/>
    <property type="match status" value="1"/>
</dbReference>
<dbReference type="EMBL" id="JAACJO010000002">
    <property type="protein sequence ID" value="KAF5362398.1"/>
    <property type="molecule type" value="Genomic_DNA"/>
</dbReference>
<dbReference type="InterPro" id="IPR039920">
    <property type="entry name" value="MMS19"/>
</dbReference>
<evidence type="ECO:0000256" key="5">
    <source>
        <dbReference type="RuleBase" id="RU367072"/>
    </source>
</evidence>
<dbReference type="GO" id="GO:0097361">
    <property type="term" value="C:cytosolic [4Fe-4S] assembly targeting complex"/>
    <property type="evidence" value="ECO:0007669"/>
    <property type="project" value="UniProtKB-UniRule"/>
</dbReference>
<keyword evidence="5" id="KW-0234">DNA repair</keyword>
<dbReference type="OrthoDB" id="342900at2759"/>
<evidence type="ECO:0000256" key="1">
    <source>
        <dbReference type="ARBA" id="ARBA00004123"/>
    </source>
</evidence>
<dbReference type="InterPro" id="IPR029240">
    <property type="entry name" value="MMS19_N"/>
</dbReference>
<evidence type="ECO:0000256" key="2">
    <source>
        <dbReference type="ARBA" id="ARBA00009340"/>
    </source>
</evidence>
<keyword evidence="9" id="KW-1185">Reference proteome</keyword>
<name>A0A8H5GCE5_9AGAR</name>
<dbReference type="AlphaFoldDB" id="A0A8H5GCE5"/>
<dbReference type="InterPro" id="IPR016024">
    <property type="entry name" value="ARM-type_fold"/>
</dbReference>
<organism evidence="8 9">
    <name type="scientific">Leucocoprinus leucothites</name>
    <dbReference type="NCBI Taxonomy" id="201217"/>
    <lineage>
        <taxon>Eukaryota</taxon>
        <taxon>Fungi</taxon>
        <taxon>Dikarya</taxon>
        <taxon>Basidiomycota</taxon>
        <taxon>Agaricomycotina</taxon>
        <taxon>Agaricomycetes</taxon>
        <taxon>Agaricomycetidae</taxon>
        <taxon>Agaricales</taxon>
        <taxon>Agaricineae</taxon>
        <taxon>Agaricaceae</taxon>
        <taxon>Leucocoprinus</taxon>
    </lineage>
</organism>
<reference evidence="8 9" key="1">
    <citation type="journal article" date="2020" name="ISME J.">
        <title>Uncovering the hidden diversity of litter-decomposition mechanisms in mushroom-forming fungi.</title>
        <authorList>
            <person name="Floudas D."/>
            <person name="Bentzer J."/>
            <person name="Ahren D."/>
            <person name="Johansson T."/>
            <person name="Persson P."/>
            <person name="Tunlid A."/>
        </authorList>
    </citation>
    <scope>NUCLEOTIDE SEQUENCE [LARGE SCALE GENOMIC DNA]</scope>
    <source>
        <strain evidence="8 9">CBS 146.42</strain>
    </source>
</reference>